<dbReference type="SUPFAM" id="SSF53335">
    <property type="entry name" value="S-adenosyl-L-methionine-dependent methyltransferases"/>
    <property type="match status" value="1"/>
</dbReference>
<dbReference type="CDD" id="cd02440">
    <property type="entry name" value="AdoMet_MTases"/>
    <property type="match status" value="1"/>
</dbReference>
<dbReference type="EMBL" id="PYKI01003561">
    <property type="protein sequence ID" value="TGD30479.1"/>
    <property type="molecule type" value="Genomic_DNA"/>
</dbReference>
<name>A0A4Z0K4E3_SALET</name>
<keyword evidence="2" id="KW-0808">Transferase</keyword>
<dbReference type="Gene3D" id="3.40.50.150">
    <property type="entry name" value="Vaccinia Virus protein VP39"/>
    <property type="match status" value="1"/>
</dbReference>
<feature type="domain" description="Methyltransferase" evidence="1">
    <location>
        <begin position="40"/>
        <end position="112"/>
    </location>
</feature>
<protein>
    <submittedName>
        <fullName evidence="2">SAM-dependent methyltransferase</fullName>
    </submittedName>
</protein>
<reference evidence="2 3" key="1">
    <citation type="submission" date="2018-03" db="EMBL/GenBank/DDBJ databases">
        <title>Non-Typhoidal Salmonella genome sequencing and assembly.</title>
        <authorList>
            <person name="Matchawe C."/>
        </authorList>
    </citation>
    <scope>NUCLEOTIDE SEQUENCE [LARGE SCALE GENOMIC DNA]</scope>
    <source>
        <strain evidence="2 3">22sa</strain>
    </source>
</reference>
<evidence type="ECO:0000259" key="1">
    <source>
        <dbReference type="Pfam" id="PF13649"/>
    </source>
</evidence>
<dbReference type="GO" id="GO:0008168">
    <property type="term" value="F:methyltransferase activity"/>
    <property type="evidence" value="ECO:0007669"/>
    <property type="project" value="UniProtKB-KW"/>
</dbReference>
<dbReference type="PANTHER" id="PTHR43464:SF3">
    <property type="entry name" value="SAM-DEPENDENT METHYLTRANSFERASE"/>
    <property type="match status" value="1"/>
</dbReference>
<dbReference type="PANTHER" id="PTHR43464">
    <property type="entry name" value="METHYLTRANSFERASE"/>
    <property type="match status" value="1"/>
</dbReference>
<keyword evidence="2" id="KW-0489">Methyltransferase</keyword>
<dbReference type="Pfam" id="PF13649">
    <property type="entry name" value="Methyltransf_25"/>
    <property type="match status" value="1"/>
</dbReference>
<feature type="non-terminal residue" evidence="2">
    <location>
        <position position="123"/>
    </location>
</feature>
<dbReference type="GO" id="GO:0032259">
    <property type="term" value="P:methylation"/>
    <property type="evidence" value="ECO:0007669"/>
    <property type="project" value="UniProtKB-KW"/>
</dbReference>
<evidence type="ECO:0000313" key="3">
    <source>
        <dbReference type="Proteomes" id="UP000298196"/>
    </source>
</evidence>
<sequence>MDIPRIFTISESEHRIHNPFTAEKYATLGHALRMKPGTRILDLGSGSGEMLCTWARDYGVTGTGIDISPLFTTQAKQRAEELGVSEYVHFIHNDAAGYIDEEKYDVAACVGATWIAGGVAGTI</sequence>
<dbReference type="InterPro" id="IPR041698">
    <property type="entry name" value="Methyltransf_25"/>
</dbReference>
<organism evidence="2 3">
    <name type="scientific">Salmonella enterica subsp. enterica serovar Poona</name>
    <dbReference type="NCBI Taxonomy" id="436295"/>
    <lineage>
        <taxon>Bacteria</taxon>
        <taxon>Pseudomonadati</taxon>
        <taxon>Pseudomonadota</taxon>
        <taxon>Gammaproteobacteria</taxon>
        <taxon>Enterobacterales</taxon>
        <taxon>Enterobacteriaceae</taxon>
        <taxon>Salmonella</taxon>
    </lineage>
</organism>
<dbReference type="Proteomes" id="UP000298196">
    <property type="component" value="Unassembled WGS sequence"/>
</dbReference>
<keyword evidence="3" id="KW-1185">Reference proteome</keyword>
<proteinExistence type="predicted"/>
<dbReference type="AlphaFoldDB" id="A0A4Z0K4E3"/>
<accession>A0A4Z0K4E3</accession>
<dbReference type="InterPro" id="IPR029063">
    <property type="entry name" value="SAM-dependent_MTases_sf"/>
</dbReference>
<evidence type="ECO:0000313" key="2">
    <source>
        <dbReference type="EMBL" id="TGD30479.1"/>
    </source>
</evidence>
<comment type="caution">
    <text evidence="2">The sequence shown here is derived from an EMBL/GenBank/DDBJ whole genome shotgun (WGS) entry which is preliminary data.</text>
</comment>
<gene>
    <name evidence="2" type="ORF">C9F07_35965</name>
</gene>